<dbReference type="PRINTS" id="PR00237">
    <property type="entry name" value="GPCRRHODOPSN"/>
</dbReference>
<dbReference type="InterPro" id="IPR050119">
    <property type="entry name" value="CCR1-9-like"/>
</dbReference>
<keyword evidence="5" id="KW-0297">G-protein coupled receptor</keyword>
<evidence type="ECO:0000256" key="3">
    <source>
        <dbReference type="ARBA" id="ARBA00022692"/>
    </source>
</evidence>
<dbReference type="STRING" id="8022.A0A060YD57"/>
<dbReference type="GO" id="GO:0016493">
    <property type="term" value="F:C-C chemokine receptor activity"/>
    <property type="evidence" value="ECO:0007669"/>
    <property type="project" value="TreeGrafter"/>
</dbReference>
<keyword evidence="9" id="KW-0807">Transducer</keyword>
<dbReference type="AlphaFoldDB" id="A0A060YD57"/>
<name>A0A060YD57_ONCMY</name>
<dbReference type="Pfam" id="PF00001">
    <property type="entry name" value="7tm_1"/>
    <property type="match status" value="1"/>
</dbReference>
<dbReference type="GO" id="GO:0006955">
    <property type="term" value="P:immune response"/>
    <property type="evidence" value="ECO:0007669"/>
    <property type="project" value="TreeGrafter"/>
</dbReference>
<evidence type="ECO:0000256" key="1">
    <source>
        <dbReference type="ARBA" id="ARBA00004651"/>
    </source>
</evidence>
<reference evidence="12" key="1">
    <citation type="journal article" date="2014" name="Nat. Commun.">
        <title>The rainbow trout genome provides novel insights into evolution after whole-genome duplication in vertebrates.</title>
        <authorList>
            <person name="Berthelot C."/>
            <person name="Brunet F."/>
            <person name="Chalopin D."/>
            <person name="Juanchich A."/>
            <person name="Bernard M."/>
            <person name="Noel B."/>
            <person name="Bento P."/>
            <person name="Da Silva C."/>
            <person name="Labadie K."/>
            <person name="Alberti A."/>
            <person name="Aury J.M."/>
            <person name="Louis A."/>
            <person name="Dehais P."/>
            <person name="Bardou P."/>
            <person name="Montfort J."/>
            <person name="Klopp C."/>
            <person name="Cabau C."/>
            <person name="Gaspin C."/>
            <person name="Thorgaard G.H."/>
            <person name="Boussaha M."/>
            <person name="Quillet E."/>
            <person name="Guyomard R."/>
            <person name="Galiana D."/>
            <person name="Bobe J."/>
            <person name="Volff J.N."/>
            <person name="Genet C."/>
            <person name="Wincker P."/>
            <person name="Jaillon O."/>
            <person name="Roest Crollius H."/>
            <person name="Guiguen Y."/>
        </authorList>
    </citation>
    <scope>NUCLEOTIDE SEQUENCE [LARGE SCALE GENOMIC DNA]</scope>
</reference>
<accession>A0A060YD57</accession>
<evidence type="ECO:0000313" key="13">
    <source>
        <dbReference type="Proteomes" id="UP000193380"/>
    </source>
</evidence>
<evidence type="ECO:0000256" key="2">
    <source>
        <dbReference type="ARBA" id="ARBA00022475"/>
    </source>
</evidence>
<proteinExistence type="predicted"/>
<keyword evidence="3 10" id="KW-0812">Transmembrane</keyword>
<dbReference type="FunFam" id="1.20.1070.10:FF:000109">
    <property type="entry name" value="Leukotriene B4 receptor"/>
    <property type="match status" value="1"/>
</dbReference>
<evidence type="ECO:0000256" key="4">
    <source>
        <dbReference type="ARBA" id="ARBA00022989"/>
    </source>
</evidence>
<feature type="transmembrane region" description="Helical" evidence="10">
    <location>
        <begin position="174"/>
        <end position="196"/>
    </location>
</feature>
<reference evidence="12" key="2">
    <citation type="submission" date="2014-03" db="EMBL/GenBank/DDBJ databases">
        <authorList>
            <person name="Genoscope - CEA"/>
        </authorList>
    </citation>
    <scope>NUCLEOTIDE SEQUENCE</scope>
</reference>
<evidence type="ECO:0000259" key="11">
    <source>
        <dbReference type="PROSITE" id="PS50262"/>
    </source>
</evidence>
<evidence type="ECO:0000313" key="12">
    <source>
        <dbReference type="EMBL" id="CDQ87090.1"/>
    </source>
</evidence>
<dbReference type="EMBL" id="FR907665">
    <property type="protein sequence ID" value="CDQ87090.1"/>
    <property type="molecule type" value="Genomic_DNA"/>
</dbReference>
<sequence length="301" mass="33743">MEQLNPSTSNASFWGLAPGMALSLYCLLGIPGNIAVIVVLRQNQDLSSLSRRLMLNLAASDLLCILTLPLRIYNLVFTWSLGLVLCQLNMYFFYCSICTGLLTVTLLSIQRYLQVVHSHSWARPGLAKERVLLVVLWGVAGVLSIPYGVTVRDVKDDNGWVRCQYDFASDAELVAVLLLQTLLSFVVPFSIMATAYMRLQRRVNQTAFFRSHRTTRLVSLIVGTFIVLWTPHHVMNVLGVTAILAKNKALRVFWEDNWRIAGSLVFINSSLDPFLYAFASRNNQRAQSSDVQVVTTSSHNL</sequence>
<evidence type="ECO:0000256" key="5">
    <source>
        <dbReference type="ARBA" id="ARBA00023040"/>
    </source>
</evidence>
<evidence type="ECO:0000256" key="7">
    <source>
        <dbReference type="ARBA" id="ARBA00023170"/>
    </source>
</evidence>
<keyword evidence="8" id="KW-0325">Glycoprotein</keyword>
<organism evidence="12 13">
    <name type="scientific">Oncorhynchus mykiss</name>
    <name type="common">Rainbow trout</name>
    <name type="synonym">Salmo gairdneri</name>
    <dbReference type="NCBI Taxonomy" id="8022"/>
    <lineage>
        <taxon>Eukaryota</taxon>
        <taxon>Metazoa</taxon>
        <taxon>Chordata</taxon>
        <taxon>Craniata</taxon>
        <taxon>Vertebrata</taxon>
        <taxon>Euteleostomi</taxon>
        <taxon>Actinopterygii</taxon>
        <taxon>Neopterygii</taxon>
        <taxon>Teleostei</taxon>
        <taxon>Protacanthopterygii</taxon>
        <taxon>Salmoniformes</taxon>
        <taxon>Salmonidae</taxon>
        <taxon>Salmoninae</taxon>
        <taxon>Oncorhynchus</taxon>
    </lineage>
</organism>
<dbReference type="InterPro" id="IPR000276">
    <property type="entry name" value="GPCR_Rhodpsn"/>
</dbReference>
<feature type="transmembrane region" description="Helical" evidence="10">
    <location>
        <begin position="20"/>
        <end position="41"/>
    </location>
</feature>
<dbReference type="GO" id="GO:0007204">
    <property type="term" value="P:positive regulation of cytosolic calcium ion concentration"/>
    <property type="evidence" value="ECO:0007669"/>
    <property type="project" value="TreeGrafter"/>
</dbReference>
<dbReference type="InterPro" id="IPR017452">
    <property type="entry name" value="GPCR_Rhodpsn_7TM"/>
</dbReference>
<dbReference type="Proteomes" id="UP000193380">
    <property type="component" value="Unassembled WGS sequence"/>
</dbReference>
<keyword evidence="4 10" id="KW-1133">Transmembrane helix</keyword>
<feature type="transmembrane region" description="Helical" evidence="10">
    <location>
        <begin position="91"/>
        <end position="109"/>
    </location>
</feature>
<dbReference type="GO" id="GO:0060326">
    <property type="term" value="P:cell chemotaxis"/>
    <property type="evidence" value="ECO:0007669"/>
    <property type="project" value="TreeGrafter"/>
</dbReference>
<dbReference type="GO" id="GO:0009897">
    <property type="term" value="C:external side of plasma membrane"/>
    <property type="evidence" value="ECO:0007669"/>
    <property type="project" value="TreeGrafter"/>
</dbReference>
<dbReference type="SUPFAM" id="SSF81321">
    <property type="entry name" value="Family A G protein-coupled receptor-like"/>
    <property type="match status" value="1"/>
</dbReference>
<comment type="subcellular location">
    <subcellularLocation>
        <location evidence="1">Cell membrane</location>
        <topology evidence="1">Multi-pass membrane protein</topology>
    </subcellularLocation>
</comment>
<protein>
    <recommendedName>
        <fullName evidence="11">G-protein coupled receptors family 1 profile domain-containing protein</fullName>
    </recommendedName>
</protein>
<evidence type="ECO:0000256" key="8">
    <source>
        <dbReference type="ARBA" id="ARBA00023180"/>
    </source>
</evidence>
<dbReference type="PROSITE" id="PS50262">
    <property type="entry name" value="G_PROTEIN_RECEP_F1_2"/>
    <property type="match status" value="1"/>
</dbReference>
<feature type="domain" description="G-protein coupled receptors family 1 profile" evidence="11">
    <location>
        <begin position="32"/>
        <end position="276"/>
    </location>
</feature>
<evidence type="ECO:0000256" key="9">
    <source>
        <dbReference type="ARBA" id="ARBA00023224"/>
    </source>
</evidence>
<dbReference type="Gene3D" id="1.20.1070.10">
    <property type="entry name" value="Rhodopsin 7-helix transmembrane proteins"/>
    <property type="match status" value="1"/>
</dbReference>
<dbReference type="PANTHER" id="PTHR10489:SF946">
    <property type="entry name" value="LEUKOTRIENE B4 RECEPTOR 1-LIKE"/>
    <property type="match status" value="1"/>
</dbReference>
<feature type="transmembrane region" description="Helical" evidence="10">
    <location>
        <begin position="258"/>
        <end position="279"/>
    </location>
</feature>
<evidence type="ECO:0000256" key="6">
    <source>
        <dbReference type="ARBA" id="ARBA00023136"/>
    </source>
</evidence>
<dbReference type="GO" id="GO:0019722">
    <property type="term" value="P:calcium-mediated signaling"/>
    <property type="evidence" value="ECO:0007669"/>
    <property type="project" value="TreeGrafter"/>
</dbReference>
<keyword evidence="7" id="KW-0675">Receptor</keyword>
<feature type="transmembrane region" description="Helical" evidence="10">
    <location>
        <begin position="130"/>
        <end position="149"/>
    </location>
</feature>
<keyword evidence="6 10" id="KW-0472">Membrane</keyword>
<dbReference type="GO" id="GO:0019957">
    <property type="term" value="F:C-C chemokine binding"/>
    <property type="evidence" value="ECO:0007669"/>
    <property type="project" value="TreeGrafter"/>
</dbReference>
<feature type="transmembrane region" description="Helical" evidence="10">
    <location>
        <begin position="217"/>
        <end position="238"/>
    </location>
</feature>
<gene>
    <name evidence="12" type="ORF">GSONMT00020238001</name>
</gene>
<dbReference type="GO" id="GO:0004974">
    <property type="term" value="F:leukotriene receptor activity"/>
    <property type="evidence" value="ECO:0007669"/>
    <property type="project" value="UniProtKB-ARBA"/>
</dbReference>
<dbReference type="PANTHER" id="PTHR10489">
    <property type="entry name" value="CELL ADHESION MOLECULE"/>
    <property type="match status" value="1"/>
</dbReference>
<feature type="transmembrane region" description="Helical" evidence="10">
    <location>
        <begin position="53"/>
        <end position="71"/>
    </location>
</feature>
<dbReference type="PaxDb" id="8022-A0A060YD57"/>
<evidence type="ECO:0000256" key="10">
    <source>
        <dbReference type="SAM" id="Phobius"/>
    </source>
</evidence>
<keyword evidence="2" id="KW-1003">Cell membrane</keyword>